<organism evidence="9 10">
    <name type="scientific">Camellia sinensis var. sinensis</name>
    <name type="common">China tea</name>
    <dbReference type="NCBI Taxonomy" id="542762"/>
    <lineage>
        <taxon>Eukaryota</taxon>
        <taxon>Viridiplantae</taxon>
        <taxon>Streptophyta</taxon>
        <taxon>Embryophyta</taxon>
        <taxon>Tracheophyta</taxon>
        <taxon>Spermatophyta</taxon>
        <taxon>Magnoliopsida</taxon>
        <taxon>eudicotyledons</taxon>
        <taxon>Gunneridae</taxon>
        <taxon>Pentapetalae</taxon>
        <taxon>asterids</taxon>
        <taxon>Ericales</taxon>
        <taxon>Theaceae</taxon>
        <taxon>Camellia</taxon>
    </lineage>
</organism>
<proteinExistence type="inferred from homology"/>
<name>A0A4V3WPT7_CAMSN</name>
<dbReference type="PANTHER" id="PTHR11654">
    <property type="entry name" value="OLIGOPEPTIDE TRANSPORTER-RELATED"/>
    <property type="match status" value="1"/>
</dbReference>
<feature type="transmembrane region" description="Helical" evidence="8">
    <location>
        <begin position="414"/>
        <end position="431"/>
    </location>
</feature>
<keyword evidence="5 8" id="KW-0472">Membrane</keyword>
<evidence type="ECO:0000313" key="10">
    <source>
        <dbReference type="Proteomes" id="UP000306102"/>
    </source>
</evidence>
<reference evidence="9 10" key="1">
    <citation type="journal article" date="2018" name="Proc. Natl. Acad. Sci. U.S.A.">
        <title>Draft genome sequence of Camellia sinensis var. sinensis provides insights into the evolution of the tea genome and tea quality.</title>
        <authorList>
            <person name="Wei C."/>
            <person name="Yang H."/>
            <person name="Wang S."/>
            <person name="Zhao J."/>
            <person name="Liu C."/>
            <person name="Gao L."/>
            <person name="Xia E."/>
            <person name="Lu Y."/>
            <person name="Tai Y."/>
            <person name="She G."/>
            <person name="Sun J."/>
            <person name="Cao H."/>
            <person name="Tong W."/>
            <person name="Gao Q."/>
            <person name="Li Y."/>
            <person name="Deng W."/>
            <person name="Jiang X."/>
            <person name="Wang W."/>
            <person name="Chen Q."/>
            <person name="Zhang S."/>
            <person name="Li H."/>
            <person name="Wu J."/>
            <person name="Wang P."/>
            <person name="Li P."/>
            <person name="Shi C."/>
            <person name="Zheng F."/>
            <person name="Jian J."/>
            <person name="Huang B."/>
            <person name="Shan D."/>
            <person name="Shi M."/>
            <person name="Fang C."/>
            <person name="Yue Y."/>
            <person name="Li F."/>
            <person name="Li D."/>
            <person name="Wei S."/>
            <person name="Han B."/>
            <person name="Jiang C."/>
            <person name="Yin Y."/>
            <person name="Xia T."/>
            <person name="Zhang Z."/>
            <person name="Bennetzen J.L."/>
            <person name="Zhao S."/>
            <person name="Wan X."/>
        </authorList>
    </citation>
    <scope>NUCLEOTIDE SEQUENCE [LARGE SCALE GENOMIC DNA]</scope>
    <source>
        <strain evidence="10">cv. Shuchazao</strain>
        <tissue evidence="9">Leaf</tissue>
    </source>
</reference>
<evidence type="ECO:0000256" key="1">
    <source>
        <dbReference type="ARBA" id="ARBA00004141"/>
    </source>
</evidence>
<dbReference type="Gene3D" id="1.20.1250.20">
    <property type="entry name" value="MFS general substrate transporter like domains"/>
    <property type="match status" value="1"/>
</dbReference>
<dbReference type="AlphaFoldDB" id="A0A4V3WPT7"/>
<gene>
    <name evidence="9" type="ORF">TEA_030133</name>
</gene>
<dbReference type="SUPFAM" id="SSF103473">
    <property type="entry name" value="MFS general substrate transporter"/>
    <property type="match status" value="1"/>
</dbReference>
<dbReference type="Proteomes" id="UP000306102">
    <property type="component" value="Unassembled WGS sequence"/>
</dbReference>
<feature type="transmembrane region" description="Helical" evidence="8">
    <location>
        <begin position="70"/>
        <end position="89"/>
    </location>
</feature>
<keyword evidence="3 8" id="KW-0812">Transmembrane</keyword>
<dbReference type="InterPro" id="IPR000109">
    <property type="entry name" value="POT_fam"/>
</dbReference>
<evidence type="ECO:0000256" key="5">
    <source>
        <dbReference type="ARBA" id="ARBA00023136"/>
    </source>
</evidence>
<comment type="similarity">
    <text evidence="6">Belongs to the major facilitator superfamily. Phosphate:H(+) symporter (TC 2.A.1.9) family.</text>
</comment>
<sequence length="586" mass="64456">MESAGYSDEKKMATQPLLGTTPTQKGGLRTMPFIIANEAFEKLASYGLIPNMIMYLMNEYDMDMPTGSNILFLWSAATNFMPVLGAVMADSSVGRFRMIGFGSIVSFLGMILLWLTTMIPQARPPSCDQSSYNCTSATPLQLILLCSSFGLMSIGAGGIRSSSLAFGADQLTKHENLKSCSALQSYFSWYYVTAASSVFIAMSCIVYIQDNVGWQVGFGVPAMLMFLSSVSFFLASPFYVKVKVKSSLVVGFFQVIVGSYKNRHFELSSQSSNVSYYHKKGSMLVVPSENLRFLNKACIIRDPQQDSSPDGRTSDRWICTVDQVEELKSLVKLIPLWSTGIMIAITISQNSFPVLQASSMDRHITSNFEIPAGSFGMFLVISLTLWIALYDRVILPLASKVMGKPAYLSPKQRMGIGLCFSVLSMVVTAIVERIRRAKAIEEGYSDNSHAVVNMSALWLVPQYFLSGLAEAFNGIGQNEFYFSELPGSMSSIATTLNGVGMSIANLLASAIMNTINDVTGRGGNESWVSSNINKAHFDYYYWVLAGLSLVNIFYFFVCNRTYGPCVGEGNKVWDEGDDEIRGDRST</sequence>
<feature type="transmembrane region" description="Helical" evidence="8">
    <location>
        <begin position="101"/>
        <end position="122"/>
    </location>
</feature>
<feature type="transmembrane region" description="Helical" evidence="8">
    <location>
        <begin position="214"/>
        <end position="235"/>
    </location>
</feature>
<dbReference type="GO" id="GO:0022857">
    <property type="term" value="F:transmembrane transporter activity"/>
    <property type="evidence" value="ECO:0007669"/>
    <property type="project" value="InterPro"/>
</dbReference>
<evidence type="ECO:0000313" key="9">
    <source>
        <dbReference type="EMBL" id="THG17717.1"/>
    </source>
</evidence>
<comment type="subcellular location">
    <subcellularLocation>
        <location evidence="1">Membrane</location>
        <topology evidence="1">Multi-pass membrane protein</topology>
    </subcellularLocation>
</comment>
<evidence type="ECO:0000256" key="2">
    <source>
        <dbReference type="ARBA" id="ARBA00005982"/>
    </source>
</evidence>
<feature type="region of interest" description="Disordered" evidence="7">
    <location>
        <begin position="1"/>
        <end position="24"/>
    </location>
</feature>
<feature type="transmembrane region" description="Helical" evidence="8">
    <location>
        <begin position="189"/>
        <end position="208"/>
    </location>
</feature>
<evidence type="ECO:0000256" key="4">
    <source>
        <dbReference type="ARBA" id="ARBA00022989"/>
    </source>
</evidence>
<dbReference type="CDD" id="cd17416">
    <property type="entry name" value="MFS_NPF1_2"/>
    <property type="match status" value="1"/>
</dbReference>
<protein>
    <recommendedName>
        <fullName evidence="11">Major facilitator superfamily (MFS) profile domain-containing protein</fullName>
    </recommendedName>
</protein>
<evidence type="ECO:0000256" key="3">
    <source>
        <dbReference type="ARBA" id="ARBA00022692"/>
    </source>
</evidence>
<dbReference type="InterPro" id="IPR036259">
    <property type="entry name" value="MFS_trans_sf"/>
</dbReference>
<evidence type="ECO:0000256" key="8">
    <source>
        <dbReference type="SAM" id="Phobius"/>
    </source>
</evidence>
<dbReference type="GO" id="GO:0016020">
    <property type="term" value="C:membrane"/>
    <property type="evidence" value="ECO:0007669"/>
    <property type="project" value="UniProtKB-SubCell"/>
</dbReference>
<evidence type="ECO:0008006" key="11">
    <source>
        <dbReference type="Google" id="ProtNLM"/>
    </source>
</evidence>
<dbReference type="Pfam" id="PF00854">
    <property type="entry name" value="PTR2"/>
    <property type="match status" value="1"/>
</dbReference>
<comment type="caution">
    <text evidence="9">The sequence shown here is derived from an EMBL/GenBank/DDBJ whole genome shotgun (WGS) entry which is preliminary data.</text>
</comment>
<feature type="transmembrane region" description="Helical" evidence="8">
    <location>
        <begin position="539"/>
        <end position="557"/>
    </location>
</feature>
<evidence type="ECO:0000256" key="7">
    <source>
        <dbReference type="SAM" id="MobiDB-lite"/>
    </source>
</evidence>
<feature type="transmembrane region" description="Helical" evidence="8">
    <location>
        <begin position="142"/>
        <end position="168"/>
    </location>
</feature>
<accession>A0A4V3WPT7</accession>
<keyword evidence="10" id="KW-1185">Reference proteome</keyword>
<feature type="transmembrane region" description="Helical" evidence="8">
    <location>
        <begin position="370"/>
        <end position="389"/>
    </location>
</feature>
<comment type="similarity">
    <text evidence="2">Belongs to the major facilitator superfamily. Proton-dependent oligopeptide transporter (POT/PTR) (TC 2.A.17) family.</text>
</comment>
<keyword evidence="4 8" id="KW-1133">Transmembrane helix</keyword>
<evidence type="ECO:0000256" key="6">
    <source>
        <dbReference type="ARBA" id="ARBA00044504"/>
    </source>
</evidence>
<dbReference type="EMBL" id="SDRB02003456">
    <property type="protein sequence ID" value="THG17717.1"/>
    <property type="molecule type" value="Genomic_DNA"/>
</dbReference>